<dbReference type="EMBL" id="JAPWTK010000624">
    <property type="protein sequence ID" value="KAJ8937718.1"/>
    <property type="molecule type" value="Genomic_DNA"/>
</dbReference>
<dbReference type="PANTHER" id="PTHR12840">
    <property type="entry name" value="NADH-UBIQUINONE OXIDOREDUCTASE ASHI SUBUNIT"/>
    <property type="match status" value="1"/>
</dbReference>
<dbReference type="GO" id="GO:0005739">
    <property type="term" value="C:mitochondrion"/>
    <property type="evidence" value="ECO:0007669"/>
    <property type="project" value="InterPro"/>
</dbReference>
<gene>
    <name evidence="2" type="ORF">NQ318_015461</name>
</gene>
<evidence type="ECO:0008006" key="4">
    <source>
        <dbReference type="Google" id="ProtNLM"/>
    </source>
</evidence>
<dbReference type="PANTHER" id="PTHR12840:SF1">
    <property type="entry name" value="NADH DEHYDROGENASE [UBIQUINONE] 1 BETA SUBCOMPLEX SUBUNIT 8, MITOCHONDRIAL"/>
    <property type="match status" value="1"/>
</dbReference>
<organism evidence="2 3">
    <name type="scientific">Aromia moschata</name>
    <dbReference type="NCBI Taxonomy" id="1265417"/>
    <lineage>
        <taxon>Eukaryota</taxon>
        <taxon>Metazoa</taxon>
        <taxon>Ecdysozoa</taxon>
        <taxon>Arthropoda</taxon>
        <taxon>Hexapoda</taxon>
        <taxon>Insecta</taxon>
        <taxon>Pterygota</taxon>
        <taxon>Neoptera</taxon>
        <taxon>Endopterygota</taxon>
        <taxon>Coleoptera</taxon>
        <taxon>Polyphaga</taxon>
        <taxon>Cucujiformia</taxon>
        <taxon>Chrysomeloidea</taxon>
        <taxon>Cerambycidae</taxon>
        <taxon>Cerambycinae</taxon>
        <taxon>Callichromatini</taxon>
        <taxon>Aromia</taxon>
    </lineage>
</organism>
<name>A0AAV8XGR5_9CUCU</name>
<keyword evidence="1" id="KW-1133">Transmembrane helix</keyword>
<evidence type="ECO:0000313" key="3">
    <source>
        <dbReference type="Proteomes" id="UP001162162"/>
    </source>
</evidence>
<evidence type="ECO:0000313" key="2">
    <source>
        <dbReference type="EMBL" id="KAJ8937718.1"/>
    </source>
</evidence>
<evidence type="ECO:0000256" key="1">
    <source>
        <dbReference type="SAM" id="Phobius"/>
    </source>
</evidence>
<accession>A0AAV8XGR5</accession>
<sequence>MTSLIKSAKVTNCWLKNNVILVTSVRNHWNKDYKPGPYPLTATERAAAAEKYGLPLSEYRPYRMMDRLHAEYDLLREDRYNVNAKFRKPMWYMWAQFLGTMFGTFGIYLLFEKIRMFPAVLPKQYPNQGKEHYTFESN</sequence>
<dbReference type="Pfam" id="PF05821">
    <property type="entry name" value="NDUF_B8"/>
    <property type="match status" value="1"/>
</dbReference>
<dbReference type="AlphaFoldDB" id="A0AAV8XGR5"/>
<keyword evidence="3" id="KW-1185">Reference proteome</keyword>
<protein>
    <recommendedName>
        <fullName evidence="4">NADH dehydrogenase [ubiquinone] 1 beta subcomplex subunit 8, mitochondrial</fullName>
    </recommendedName>
</protein>
<dbReference type="InterPro" id="IPR008699">
    <property type="entry name" value="NDUFB8"/>
</dbReference>
<proteinExistence type="predicted"/>
<keyword evidence="1" id="KW-0812">Transmembrane</keyword>
<feature type="transmembrane region" description="Helical" evidence="1">
    <location>
        <begin position="91"/>
        <end position="111"/>
    </location>
</feature>
<keyword evidence="1" id="KW-0472">Membrane</keyword>
<dbReference type="Proteomes" id="UP001162162">
    <property type="component" value="Unassembled WGS sequence"/>
</dbReference>
<comment type="caution">
    <text evidence="2">The sequence shown here is derived from an EMBL/GenBank/DDBJ whole genome shotgun (WGS) entry which is preliminary data.</text>
</comment>
<reference evidence="2" key="1">
    <citation type="journal article" date="2023" name="Insect Mol. Biol.">
        <title>Genome sequencing provides insights into the evolution of gene families encoding plant cell wall-degrading enzymes in longhorned beetles.</title>
        <authorList>
            <person name="Shin N.R."/>
            <person name="Okamura Y."/>
            <person name="Kirsch R."/>
            <person name="Pauchet Y."/>
        </authorList>
    </citation>
    <scope>NUCLEOTIDE SEQUENCE</scope>
    <source>
        <strain evidence="2">AMC_N1</strain>
    </source>
</reference>